<protein>
    <submittedName>
        <fullName evidence="1">Uncharacterized protein</fullName>
    </submittedName>
</protein>
<comment type="caution">
    <text evidence="1">The sequence shown here is derived from an EMBL/GenBank/DDBJ whole genome shotgun (WGS) entry which is preliminary data.</text>
</comment>
<reference evidence="1 2" key="1">
    <citation type="journal article" date="2019" name="Sci. Rep.">
        <title>Orb-weaving spider Araneus ventricosus genome elucidates the spidroin gene catalogue.</title>
        <authorList>
            <person name="Kono N."/>
            <person name="Nakamura H."/>
            <person name="Ohtoshi R."/>
            <person name="Moran D.A.P."/>
            <person name="Shinohara A."/>
            <person name="Yoshida Y."/>
            <person name="Fujiwara M."/>
            <person name="Mori M."/>
            <person name="Tomita M."/>
            <person name="Arakawa K."/>
        </authorList>
    </citation>
    <scope>NUCLEOTIDE SEQUENCE [LARGE SCALE GENOMIC DNA]</scope>
</reference>
<organism evidence="1 2">
    <name type="scientific">Araneus ventricosus</name>
    <name type="common">Orbweaver spider</name>
    <name type="synonym">Epeira ventricosa</name>
    <dbReference type="NCBI Taxonomy" id="182803"/>
    <lineage>
        <taxon>Eukaryota</taxon>
        <taxon>Metazoa</taxon>
        <taxon>Ecdysozoa</taxon>
        <taxon>Arthropoda</taxon>
        <taxon>Chelicerata</taxon>
        <taxon>Arachnida</taxon>
        <taxon>Araneae</taxon>
        <taxon>Araneomorphae</taxon>
        <taxon>Entelegynae</taxon>
        <taxon>Araneoidea</taxon>
        <taxon>Araneidae</taxon>
        <taxon>Araneus</taxon>
    </lineage>
</organism>
<keyword evidence="2" id="KW-1185">Reference proteome</keyword>
<sequence length="101" mass="10947">MRPIADITSTYLSIALAVVPSSQSSFARSVYCPIGCNVLKDVQFPVLLEGKVPSNCNGQFICDSFALQEVCGYYPTVLHTPEVVYGFCVTLTFVTSNDQIG</sequence>
<dbReference type="Proteomes" id="UP000499080">
    <property type="component" value="Unassembled WGS sequence"/>
</dbReference>
<proteinExistence type="predicted"/>
<evidence type="ECO:0000313" key="1">
    <source>
        <dbReference type="EMBL" id="GBL77042.1"/>
    </source>
</evidence>
<gene>
    <name evidence="1" type="ORF">AVEN_12693_1</name>
</gene>
<evidence type="ECO:0000313" key="2">
    <source>
        <dbReference type="Proteomes" id="UP000499080"/>
    </source>
</evidence>
<accession>A0A4Y2AB51</accession>
<name>A0A4Y2AB51_ARAVE</name>
<dbReference type="AlphaFoldDB" id="A0A4Y2AB51"/>
<dbReference type="EMBL" id="BGPR01000011">
    <property type="protein sequence ID" value="GBL77042.1"/>
    <property type="molecule type" value="Genomic_DNA"/>
</dbReference>